<evidence type="ECO:0000313" key="7">
    <source>
        <dbReference type="EMBL" id="ATB27446.1"/>
    </source>
</evidence>
<organism evidence="7 8">
    <name type="scientific">Melittangium boletus DSM 14713</name>
    <dbReference type="NCBI Taxonomy" id="1294270"/>
    <lineage>
        <taxon>Bacteria</taxon>
        <taxon>Pseudomonadati</taxon>
        <taxon>Myxococcota</taxon>
        <taxon>Myxococcia</taxon>
        <taxon>Myxococcales</taxon>
        <taxon>Cystobacterineae</taxon>
        <taxon>Archangiaceae</taxon>
        <taxon>Melittangium</taxon>
    </lineage>
</organism>
<keyword evidence="4" id="KW-0949">S-adenosyl-L-methionine</keyword>
<evidence type="ECO:0000256" key="5">
    <source>
        <dbReference type="ARBA" id="ARBA00022747"/>
    </source>
</evidence>
<dbReference type="InterPro" id="IPR003356">
    <property type="entry name" value="DNA_methylase_A-5"/>
</dbReference>
<name>A0A250I904_9BACT</name>
<dbReference type="EMBL" id="CP022163">
    <property type="protein sequence ID" value="ATB27446.1"/>
    <property type="molecule type" value="Genomic_DNA"/>
</dbReference>
<dbReference type="GO" id="GO:0003677">
    <property type="term" value="F:DNA binding"/>
    <property type="evidence" value="ECO:0007669"/>
    <property type="project" value="InterPro"/>
</dbReference>
<protein>
    <recommendedName>
        <fullName evidence="6">DNA methylase adenine-specific domain-containing protein</fullName>
    </recommendedName>
</protein>
<dbReference type="GO" id="GO:0009307">
    <property type="term" value="P:DNA restriction-modification system"/>
    <property type="evidence" value="ECO:0007669"/>
    <property type="project" value="UniProtKB-KW"/>
</dbReference>
<dbReference type="GO" id="GO:0032259">
    <property type="term" value="P:methylation"/>
    <property type="evidence" value="ECO:0007669"/>
    <property type="project" value="UniProtKB-KW"/>
</dbReference>
<sequence length="1024" mass="115104">MAGESPVAPERLAMLLSRLGYTPESGWLDAHKFDALSAHRFAMQQARQEMSVIGAFCLRRLVDAMDAIATPLVYVATASDLTAAKEVHRRVWSQGLVPFLLVATPDEVLLCQGFSYSDSQWELKVKHFEWQVVSTLPRDPVATVELTEEASVLWDLRAIRLRTSLFWHDHVIDVEGRVDRRLLKNLDTLSDVLINGLKVSRKLLPPAANGLIGRLLYVFFLADRGIINQKWVVARKHKGIDLENQAVNWSARSTWKFLDDLDSIFNGSIFPLSETERAEIDESHINLVRRVMKYGAVPFRSGAVQFSFLDFYLGALRTETLSSVYEQFLKNIRSGERRRSGAFYTPPFLVDFMLDRVEERKPLRDGVTVLDPAAGSGVFLVGAYRRIIERARAERPDQPMSLDEVRELLVRNIFGVERNADACHVAAFSLYLMMLDYVDPRDLTRVAAGEDPKKLFPGLVGSNLFALDFFKDRNAFPGLPERVDCIVGNPPWQTLTILESEAAEEWHDKHKSAPIGKNQAAELFTWKALREHLSAGGILGFLLPAKSFINPTSWEFRRKLAREFTIVGSANFAHLRYRLFANARQAVVATFIQGRAPKVSDRTWVYSPLSIGQPMARKEWPWTILLDRAEVQMFSHSHIAGDQRGWFDAFILRPVDRQIRNYLEDAAAKGDISLLSQLCDSVGAAIRRGGNSTETGVARAYLNDAPSEPVPAIELLRYHGGGLFGDQSTYRDTELPRDRLARVKKPYRFRFSGNVMLVPRNFSNIRFVKHPIAYTSSTLAVFFKKPADEVNESEKRLLQAIARYLRSQTALYLVAITGRRWLMDRRNIEPADLSTFPVPFTGLEDPRVGGALECDDHEFESFLRDALGLSGDLERAIKEFLEFRIEFQDGNVPENALNYPSRKEIAKYAAVLRRSLDGQLGRAGAFEVACNLDSRAGVGVIAAQFRDIGAEKGPGNGVDALCRAALARYLRSASNSFTDSLSATYDNKTASVSVIKPLETFRWTIDSAFADSRQMMNAFVAGQS</sequence>
<dbReference type="RefSeq" id="WP_095976246.1">
    <property type="nucleotide sequence ID" value="NZ_CP022163.1"/>
</dbReference>
<dbReference type="PANTHER" id="PTHR33841">
    <property type="entry name" value="DNA METHYLTRANSFERASE YEEA-RELATED"/>
    <property type="match status" value="1"/>
</dbReference>
<evidence type="ECO:0000256" key="4">
    <source>
        <dbReference type="ARBA" id="ARBA00022691"/>
    </source>
</evidence>
<evidence type="ECO:0000313" key="8">
    <source>
        <dbReference type="Proteomes" id="UP000217289"/>
    </source>
</evidence>
<dbReference type="PROSITE" id="PS00092">
    <property type="entry name" value="N6_MTASE"/>
    <property type="match status" value="1"/>
</dbReference>
<dbReference type="SUPFAM" id="SSF53335">
    <property type="entry name" value="S-adenosyl-L-methionine-dependent methyltransferases"/>
    <property type="match status" value="1"/>
</dbReference>
<accession>A0A250I904</accession>
<dbReference type="PANTHER" id="PTHR33841:SF5">
    <property type="entry name" value="DNA METHYLASE (MODIFICATION METHYLASE) (METHYLTRANSFERASE)-RELATED"/>
    <property type="match status" value="1"/>
</dbReference>
<dbReference type="Gene3D" id="3.40.50.150">
    <property type="entry name" value="Vaccinia Virus protein VP39"/>
    <property type="match status" value="1"/>
</dbReference>
<dbReference type="GO" id="GO:0009007">
    <property type="term" value="F:site-specific DNA-methyltransferase (adenine-specific) activity"/>
    <property type="evidence" value="ECO:0007669"/>
    <property type="project" value="UniProtKB-EC"/>
</dbReference>
<dbReference type="KEGG" id="mbd:MEBOL_000888"/>
<keyword evidence="5" id="KW-0680">Restriction system</keyword>
<evidence type="ECO:0000256" key="2">
    <source>
        <dbReference type="ARBA" id="ARBA00022603"/>
    </source>
</evidence>
<keyword evidence="3" id="KW-0808">Transferase</keyword>
<dbReference type="OrthoDB" id="9761012at2"/>
<dbReference type="GO" id="GO:0008170">
    <property type="term" value="F:N-methyltransferase activity"/>
    <property type="evidence" value="ECO:0007669"/>
    <property type="project" value="InterPro"/>
</dbReference>
<dbReference type="Proteomes" id="UP000217289">
    <property type="component" value="Chromosome"/>
</dbReference>
<evidence type="ECO:0000256" key="3">
    <source>
        <dbReference type="ARBA" id="ARBA00022679"/>
    </source>
</evidence>
<proteinExistence type="inferred from homology"/>
<gene>
    <name evidence="7" type="ORF">MEBOL_000888</name>
</gene>
<dbReference type="AlphaFoldDB" id="A0A250I904"/>
<feature type="domain" description="DNA methylase adenine-specific" evidence="6">
    <location>
        <begin position="319"/>
        <end position="562"/>
    </location>
</feature>
<comment type="similarity">
    <text evidence="1">Belongs to the N(4)/N(6)-methyltransferase family.</text>
</comment>
<dbReference type="InterPro" id="IPR029063">
    <property type="entry name" value="SAM-dependent_MTases_sf"/>
</dbReference>
<reference evidence="7 8" key="1">
    <citation type="submission" date="2017-06" db="EMBL/GenBank/DDBJ databases">
        <authorList>
            <person name="Kim H.J."/>
            <person name="Triplett B.A."/>
        </authorList>
    </citation>
    <scope>NUCLEOTIDE SEQUENCE [LARGE SCALE GENOMIC DNA]</scope>
    <source>
        <strain evidence="7 8">DSM 14713</strain>
    </source>
</reference>
<evidence type="ECO:0000259" key="6">
    <source>
        <dbReference type="Pfam" id="PF02384"/>
    </source>
</evidence>
<keyword evidence="2" id="KW-0489">Methyltransferase</keyword>
<keyword evidence="8" id="KW-1185">Reference proteome</keyword>
<dbReference type="InterPro" id="IPR050953">
    <property type="entry name" value="N4_N6_ade-DNA_methylase"/>
</dbReference>
<dbReference type="InterPro" id="IPR002052">
    <property type="entry name" value="DNA_methylase_N6_adenine_CS"/>
</dbReference>
<dbReference type="PRINTS" id="PR00507">
    <property type="entry name" value="N12N6MTFRASE"/>
</dbReference>
<dbReference type="Pfam" id="PF02384">
    <property type="entry name" value="N6_Mtase"/>
    <property type="match status" value="1"/>
</dbReference>
<evidence type="ECO:0000256" key="1">
    <source>
        <dbReference type="ARBA" id="ARBA00006594"/>
    </source>
</evidence>